<evidence type="ECO:0000256" key="7">
    <source>
        <dbReference type="ARBA" id="ARBA00022703"/>
    </source>
</evidence>
<dbReference type="STRING" id="1388766.A0A017SLV7"/>
<dbReference type="OrthoDB" id="443318at2759"/>
<evidence type="ECO:0000256" key="16">
    <source>
        <dbReference type="ARBA" id="ARBA00040403"/>
    </source>
</evidence>
<dbReference type="PANTHER" id="PTHR11802:SF190">
    <property type="entry name" value="PHEROMONE-PROCESSING CARBOXYPEPTIDASE KEX1"/>
    <property type="match status" value="1"/>
</dbReference>
<evidence type="ECO:0000256" key="3">
    <source>
        <dbReference type="ARBA" id="ARBA00009431"/>
    </source>
</evidence>
<evidence type="ECO:0000256" key="5">
    <source>
        <dbReference type="ARBA" id="ARBA00022670"/>
    </source>
</evidence>
<dbReference type="Gene3D" id="3.40.50.1820">
    <property type="entry name" value="alpha/beta hydrolase"/>
    <property type="match status" value="1"/>
</dbReference>
<keyword evidence="20" id="KW-1185">Reference proteome</keyword>
<dbReference type="GO" id="GO:0004185">
    <property type="term" value="F:serine-type carboxypeptidase activity"/>
    <property type="evidence" value="ECO:0007669"/>
    <property type="project" value="UniProtKB-EC"/>
</dbReference>
<dbReference type="GeneID" id="63701242"/>
<keyword evidence="5" id="KW-0645">Protease</keyword>
<organism evidence="19 20">
    <name type="scientific">Aspergillus ruber (strain CBS 135680)</name>
    <dbReference type="NCBI Taxonomy" id="1388766"/>
    <lineage>
        <taxon>Eukaryota</taxon>
        <taxon>Fungi</taxon>
        <taxon>Dikarya</taxon>
        <taxon>Ascomycota</taxon>
        <taxon>Pezizomycotina</taxon>
        <taxon>Eurotiomycetes</taxon>
        <taxon>Eurotiomycetidae</taxon>
        <taxon>Eurotiales</taxon>
        <taxon>Aspergillaceae</taxon>
        <taxon>Aspergillus</taxon>
        <taxon>Aspergillus subgen. Aspergillus</taxon>
    </lineage>
</organism>
<evidence type="ECO:0000256" key="12">
    <source>
        <dbReference type="ARBA" id="ARBA00023136"/>
    </source>
</evidence>
<evidence type="ECO:0000313" key="20">
    <source>
        <dbReference type="Proteomes" id="UP000019804"/>
    </source>
</evidence>
<comment type="similarity">
    <text evidence="3">Belongs to the peptidase S10 family.</text>
</comment>
<keyword evidence="9 19" id="KW-0378">Hydrolase</keyword>
<evidence type="ECO:0000256" key="1">
    <source>
        <dbReference type="ARBA" id="ARBA00001003"/>
    </source>
</evidence>
<evidence type="ECO:0000256" key="2">
    <source>
        <dbReference type="ARBA" id="ARBA00004393"/>
    </source>
</evidence>
<protein>
    <recommendedName>
        <fullName evidence="17">Pheromone-processing carboxypeptidase KEX1</fullName>
        <ecNumber evidence="15">3.4.16.6</ecNumber>
    </recommendedName>
    <alternativeName>
        <fullName evidence="18">Carboxypeptidase D</fullName>
    </alternativeName>
    <alternativeName>
        <fullName evidence="16">Pheromone-processing carboxypeptidase kex1</fullName>
    </alternativeName>
</protein>
<evidence type="ECO:0000256" key="18">
    <source>
        <dbReference type="ARBA" id="ARBA00042717"/>
    </source>
</evidence>
<keyword evidence="4" id="KW-0121">Carboxypeptidase</keyword>
<proteinExistence type="inferred from homology"/>
<evidence type="ECO:0000256" key="14">
    <source>
        <dbReference type="ARBA" id="ARBA00037042"/>
    </source>
</evidence>
<evidence type="ECO:0000256" key="15">
    <source>
        <dbReference type="ARBA" id="ARBA00038895"/>
    </source>
</evidence>
<dbReference type="GO" id="GO:0006508">
    <property type="term" value="P:proteolysis"/>
    <property type="evidence" value="ECO:0007669"/>
    <property type="project" value="UniProtKB-KW"/>
</dbReference>
<dbReference type="InterPro" id="IPR001563">
    <property type="entry name" value="Peptidase_S10"/>
</dbReference>
<dbReference type="AlphaFoldDB" id="A0A017SLV7"/>
<dbReference type="GO" id="GO:0005802">
    <property type="term" value="C:trans-Golgi network"/>
    <property type="evidence" value="ECO:0007669"/>
    <property type="project" value="TreeGrafter"/>
</dbReference>
<evidence type="ECO:0000256" key="13">
    <source>
        <dbReference type="ARBA" id="ARBA00023180"/>
    </source>
</evidence>
<dbReference type="PANTHER" id="PTHR11802">
    <property type="entry name" value="SERINE PROTEASE FAMILY S10 SERINE CARBOXYPEPTIDASE"/>
    <property type="match status" value="1"/>
</dbReference>
<dbReference type="Proteomes" id="UP000019804">
    <property type="component" value="Unassembled WGS sequence"/>
</dbReference>
<keyword evidence="6" id="KW-0812">Transmembrane</keyword>
<evidence type="ECO:0000256" key="10">
    <source>
        <dbReference type="ARBA" id="ARBA00022989"/>
    </source>
</evidence>
<comment type="subcellular location">
    <subcellularLocation>
        <location evidence="2">Golgi apparatus</location>
        <location evidence="2">trans-Golgi network membrane</location>
        <topology evidence="2">Single-pass type I membrane protein</topology>
    </subcellularLocation>
</comment>
<evidence type="ECO:0000256" key="17">
    <source>
        <dbReference type="ARBA" id="ARBA00040628"/>
    </source>
</evidence>
<dbReference type="HOGENOM" id="CLU_855237_0_0_1"/>
<sequence length="325" mass="34986">MNIAIFLSGFHALWIIPFEFHSLPGAPSLPPSWAEWLPVPDMEEGNSLFFWLVEVEGSAYNDNLIIWLNGGPGCSSLLGLTGGNGPMSFVGNSTKLESNPHSWSNLGHVLYIDQLVGTGYSTASDPYLVHDMGREPFPLDFASLSMGDPTIGGSAAMSSVTAWKYLESKNNGCDKISSFPVLAKYFGRVGVQIALNIPPPSPDSPAHYYACSNAILKALALSEKPTAPTLPHSPSSLQFSTTAVSLAVHVYSGENDFLLNHFGTELGLAEKPSRVFYSDDARPDDAEKDENKSVAGTWVEERGLNCHFFHGAGHSVFGEGNICVC</sequence>
<dbReference type="SUPFAM" id="SSF53474">
    <property type="entry name" value="alpha/beta-Hydrolases"/>
    <property type="match status" value="1"/>
</dbReference>
<gene>
    <name evidence="19" type="ORF">EURHEDRAFT_513018</name>
</gene>
<comment type="function">
    <text evidence="14">Protease with a carboxypeptidase B-like function involved in the C-terminal processing of the lysine and arginine residues from protein precursors. Promotes cell fusion and is involved in the programmed cell death.</text>
</comment>
<evidence type="ECO:0000256" key="4">
    <source>
        <dbReference type="ARBA" id="ARBA00022645"/>
    </source>
</evidence>
<keyword evidence="10" id="KW-1133">Transmembrane helix</keyword>
<dbReference type="Pfam" id="PF00450">
    <property type="entry name" value="Peptidase_S10"/>
    <property type="match status" value="2"/>
</dbReference>
<evidence type="ECO:0000313" key="19">
    <source>
        <dbReference type="EMBL" id="EYE97932.1"/>
    </source>
</evidence>
<keyword evidence="12" id="KW-0472">Membrane</keyword>
<keyword evidence="8" id="KW-0732">Signal</keyword>
<evidence type="ECO:0000256" key="11">
    <source>
        <dbReference type="ARBA" id="ARBA00023034"/>
    </source>
</evidence>
<dbReference type="EC" id="3.4.16.6" evidence="15"/>
<reference evidence="20" key="1">
    <citation type="journal article" date="2014" name="Nat. Commun.">
        <title>Genomic adaptations of the halophilic Dead Sea filamentous fungus Eurotium rubrum.</title>
        <authorList>
            <person name="Kis-Papo T."/>
            <person name="Weig A.R."/>
            <person name="Riley R."/>
            <person name="Persoh D."/>
            <person name="Salamov A."/>
            <person name="Sun H."/>
            <person name="Lipzen A."/>
            <person name="Wasser S.P."/>
            <person name="Rambold G."/>
            <person name="Grigoriev I.V."/>
            <person name="Nevo E."/>
        </authorList>
    </citation>
    <scope>NUCLEOTIDE SEQUENCE [LARGE SCALE GENOMIC DNA]</scope>
    <source>
        <strain evidence="20">CBS 135680</strain>
    </source>
</reference>
<evidence type="ECO:0000256" key="8">
    <source>
        <dbReference type="ARBA" id="ARBA00022729"/>
    </source>
</evidence>
<dbReference type="InterPro" id="IPR029058">
    <property type="entry name" value="AB_hydrolase_fold"/>
</dbReference>
<keyword evidence="13" id="KW-0325">Glycoprotein</keyword>
<evidence type="ECO:0000256" key="9">
    <source>
        <dbReference type="ARBA" id="ARBA00022801"/>
    </source>
</evidence>
<dbReference type="GO" id="GO:0006915">
    <property type="term" value="P:apoptotic process"/>
    <property type="evidence" value="ECO:0007669"/>
    <property type="project" value="UniProtKB-KW"/>
</dbReference>
<keyword evidence="11" id="KW-0333">Golgi apparatus</keyword>
<comment type="catalytic activity">
    <reaction evidence="1">
        <text>Preferential release of a C-terminal arginine or lysine residue.</text>
        <dbReference type="EC" id="3.4.16.6"/>
    </reaction>
</comment>
<keyword evidence="7" id="KW-0053">Apoptosis</keyword>
<dbReference type="EMBL" id="KK088414">
    <property type="protein sequence ID" value="EYE97932.1"/>
    <property type="molecule type" value="Genomic_DNA"/>
</dbReference>
<accession>A0A017SLV7</accession>
<dbReference type="Gene3D" id="3.40.50.12670">
    <property type="match status" value="1"/>
</dbReference>
<name>A0A017SLV7_ASPRC</name>
<evidence type="ECO:0000256" key="6">
    <source>
        <dbReference type="ARBA" id="ARBA00022692"/>
    </source>
</evidence>
<dbReference type="RefSeq" id="XP_040641620.1">
    <property type="nucleotide sequence ID" value="XM_040786118.1"/>
</dbReference>